<keyword evidence="5 7" id="KW-1133">Transmembrane helix</keyword>
<dbReference type="Proteomes" id="UP000009049">
    <property type="component" value="Chromosome"/>
</dbReference>
<keyword evidence="4 7" id="KW-0812">Transmembrane</keyword>
<reference evidence="11 12" key="1">
    <citation type="journal article" date="2009" name="J. Bacteriol.">
        <title>Complete genome sequence of Robiginitalea biformata HTCC2501.</title>
        <authorList>
            <person name="Oh H.M."/>
            <person name="Giovannoni S.J."/>
            <person name="Lee K."/>
            <person name="Ferriera S."/>
            <person name="Johnson J."/>
            <person name="Cho J.C."/>
        </authorList>
    </citation>
    <scope>NUCLEOTIDE SEQUENCE [LARGE SCALE GENOMIC DNA]</scope>
    <source>
        <strain evidence="12">ATCC BAA-864 / HTCC2501 / KCTC 12146</strain>
    </source>
</reference>
<dbReference type="Pfam" id="PF21082">
    <property type="entry name" value="MS_channel_3rd"/>
    <property type="match status" value="1"/>
</dbReference>
<dbReference type="InterPro" id="IPR011014">
    <property type="entry name" value="MscS_channel_TM-2"/>
</dbReference>
<evidence type="ECO:0000313" key="11">
    <source>
        <dbReference type="EMBL" id="EAR16928.1"/>
    </source>
</evidence>
<name>A4CJ20_ROBBH</name>
<dbReference type="RefSeq" id="WP_015753684.1">
    <property type="nucleotide sequence ID" value="NC_013222.1"/>
</dbReference>
<dbReference type="AlphaFoldDB" id="A4CJ20"/>
<evidence type="ECO:0000256" key="3">
    <source>
        <dbReference type="ARBA" id="ARBA00022475"/>
    </source>
</evidence>
<keyword evidence="6 7" id="KW-0472">Membrane</keyword>
<feature type="domain" description="Mechanosensitive ion channel transmembrane helices 2/3" evidence="10">
    <location>
        <begin position="71"/>
        <end position="113"/>
    </location>
</feature>
<keyword evidence="12" id="KW-1185">Reference proteome</keyword>
<dbReference type="Pfam" id="PF00924">
    <property type="entry name" value="MS_channel_2nd"/>
    <property type="match status" value="1"/>
</dbReference>
<dbReference type="InterPro" id="IPR008910">
    <property type="entry name" value="MSC_TM_helix"/>
</dbReference>
<feature type="transmembrane region" description="Helical" evidence="7">
    <location>
        <begin position="67"/>
        <end position="88"/>
    </location>
</feature>
<dbReference type="STRING" id="313596.RB2501_08500"/>
<evidence type="ECO:0000313" key="12">
    <source>
        <dbReference type="Proteomes" id="UP000009049"/>
    </source>
</evidence>
<evidence type="ECO:0000256" key="4">
    <source>
        <dbReference type="ARBA" id="ARBA00022692"/>
    </source>
</evidence>
<dbReference type="InterPro" id="IPR049142">
    <property type="entry name" value="MS_channel_1st"/>
</dbReference>
<dbReference type="InterPro" id="IPR010920">
    <property type="entry name" value="LSM_dom_sf"/>
</dbReference>
<keyword evidence="3" id="KW-1003">Cell membrane</keyword>
<dbReference type="InterPro" id="IPR045275">
    <property type="entry name" value="MscS_archaea/bacteria_type"/>
</dbReference>
<dbReference type="InterPro" id="IPR023408">
    <property type="entry name" value="MscS_beta-dom_sf"/>
</dbReference>
<dbReference type="Gene3D" id="1.10.287.1260">
    <property type="match status" value="1"/>
</dbReference>
<evidence type="ECO:0000256" key="5">
    <source>
        <dbReference type="ARBA" id="ARBA00022989"/>
    </source>
</evidence>
<sequence length="300" mass="33307">METKFSEAWGKMQEKLLGWVDTLVLNLPNILIALVVFTIAVIFSKYTSRATLKLLDRSKLQDSMKNLISRLVSVVVILLGLFLVLGILNLSRALNTILAGAGVAGLAVGLALQGALANTYSGIVLSYVKYIKFGDWIHTNDYEGEVVNIDLRSVTLRQPDNNMVYIPNKMVVENPIKNYSTTAQSRVILTCGVGYSSDLEHVRQVVRDTLVKTFDEVEKDGDIIFLYTEFGSSSINFETRFWIDSTSALEVARARTEAMIAIKKAFDAEGINIPFPIRTLDFSGPLRVEHHNDSGPAEKE</sequence>
<evidence type="ECO:0000256" key="1">
    <source>
        <dbReference type="ARBA" id="ARBA00004651"/>
    </source>
</evidence>
<comment type="subcellular location">
    <subcellularLocation>
        <location evidence="1">Cell membrane</location>
        <topology evidence="1">Multi-pass membrane protein</topology>
    </subcellularLocation>
</comment>
<protein>
    <recommendedName>
        <fullName evidence="13">Mechanosensitive ion channel family protein</fullName>
    </recommendedName>
</protein>
<dbReference type="Gene3D" id="2.30.30.60">
    <property type="match status" value="1"/>
</dbReference>
<comment type="similarity">
    <text evidence="2">Belongs to the MscS (TC 1.A.23) family.</text>
</comment>
<dbReference type="eggNOG" id="COG0668">
    <property type="taxonomic scope" value="Bacteria"/>
</dbReference>
<dbReference type="EMBL" id="CP001712">
    <property type="protein sequence ID" value="EAR16928.1"/>
    <property type="molecule type" value="Genomic_DNA"/>
</dbReference>
<dbReference type="PANTHER" id="PTHR30221:SF1">
    <property type="entry name" value="SMALL-CONDUCTANCE MECHANOSENSITIVE CHANNEL"/>
    <property type="match status" value="1"/>
</dbReference>
<evidence type="ECO:0000259" key="8">
    <source>
        <dbReference type="Pfam" id="PF00924"/>
    </source>
</evidence>
<dbReference type="KEGG" id="rbi:RB2501_08500"/>
<evidence type="ECO:0000259" key="9">
    <source>
        <dbReference type="Pfam" id="PF21082"/>
    </source>
</evidence>
<gene>
    <name evidence="11" type="ordered locus">RB2501_08500</name>
</gene>
<evidence type="ECO:0000256" key="7">
    <source>
        <dbReference type="SAM" id="Phobius"/>
    </source>
</evidence>
<dbReference type="PANTHER" id="PTHR30221">
    <property type="entry name" value="SMALL-CONDUCTANCE MECHANOSENSITIVE CHANNEL"/>
    <property type="match status" value="1"/>
</dbReference>
<dbReference type="HOGENOM" id="CLU_037945_1_0_10"/>
<dbReference type="SUPFAM" id="SSF82861">
    <property type="entry name" value="Mechanosensitive channel protein MscS (YggB), transmembrane region"/>
    <property type="match status" value="1"/>
</dbReference>
<proteinExistence type="inferred from homology"/>
<feature type="domain" description="Mechanosensitive ion channel MscS C-terminal" evidence="9">
    <location>
        <begin position="188"/>
        <end position="273"/>
    </location>
</feature>
<organism evidence="11 12">
    <name type="scientific">Robiginitalea biformata (strain ATCC BAA-864 / DSM 15991 / KCTC 12146 / HTCC2501)</name>
    <dbReference type="NCBI Taxonomy" id="313596"/>
    <lineage>
        <taxon>Bacteria</taxon>
        <taxon>Pseudomonadati</taxon>
        <taxon>Bacteroidota</taxon>
        <taxon>Flavobacteriia</taxon>
        <taxon>Flavobacteriales</taxon>
        <taxon>Flavobacteriaceae</taxon>
        <taxon>Robiginitalea</taxon>
    </lineage>
</organism>
<evidence type="ECO:0000256" key="2">
    <source>
        <dbReference type="ARBA" id="ARBA00008017"/>
    </source>
</evidence>
<evidence type="ECO:0008006" key="13">
    <source>
        <dbReference type="Google" id="ProtNLM"/>
    </source>
</evidence>
<accession>A4CJ20</accession>
<dbReference type="InterPro" id="IPR049278">
    <property type="entry name" value="MS_channel_C"/>
</dbReference>
<dbReference type="GO" id="GO:0008381">
    <property type="term" value="F:mechanosensitive monoatomic ion channel activity"/>
    <property type="evidence" value="ECO:0007669"/>
    <property type="project" value="InterPro"/>
</dbReference>
<dbReference type="Pfam" id="PF21088">
    <property type="entry name" value="MS_channel_1st"/>
    <property type="match status" value="1"/>
</dbReference>
<dbReference type="OrthoDB" id="1522493at2"/>
<feature type="domain" description="Mechanosensitive ion channel MscS" evidence="8">
    <location>
        <begin position="116"/>
        <end position="180"/>
    </location>
</feature>
<dbReference type="SUPFAM" id="SSF50182">
    <property type="entry name" value="Sm-like ribonucleoproteins"/>
    <property type="match status" value="1"/>
</dbReference>
<dbReference type="Pfam" id="PF05552">
    <property type="entry name" value="MS_channel_1st_1"/>
    <property type="match status" value="1"/>
</dbReference>
<evidence type="ECO:0000259" key="10">
    <source>
        <dbReference type="Pfam" id="PF21088"/>
    </source>
</evidence>
<dbReference type="InterPro" id="IPR006685">
    <property type="entry name" value="MscS_channel_2nd"/>
</dbReference>
<dbReference type="Gene3D" id="3.30.70.100">
    <property type="match status" value="1"/>
</dbReference>
<feature type="transmembrane region" description="Helical" evidence="7">
    <location>
        <begin position="27"/>
        <end position="46"/>
    </location>
</feature>
<dbReference type="GO" id="GO:0005886">
    <property type="term" value="C:plasma membrane"/>
    <property type="evidence" value="ECO:0007669"/>
    <property type="project" value="UniProtKB-SubCell"/>
</dbReference>
<evidence type="ECO:0000256" key="6">
    <source>
        <dbReference type="ARBA" id="ARBA00023136"/>
    </source>
</evidence>
<dbReference type="SUPFAM" id="SSF82689">
    <property type="entry name" value="Mechanosensitive channel protein MscS (YggB), C-terminal domain"/>
    <property type="match status" value="1"/>
</dbReference>
<dbReference type="InterPro" id="IPR011066">
    <property type="entry name" value="MscS_channel_C_sf"/>
</dbReference>